<sequence>MTCPRGTRWLVHGSGRRLGKTASTTPFITYIKGQWMSCANDVVQSGAKQVIRQLIKSVNRTIIKSGTAHVRSRLGVRGGLRGQWLPREEAGTALRCPYLTSSMFVRLTSTHGARFGPRSLPRFERPYDSSSPLSTSCKSSRFDAISRDAWSPEGQQGYAVFDMDARSGGEQDWGQYIIDSTQHHGN</sequence>
<accession>A0A0G4KQ48</accession>
<dbReference type="EMBL" id="CVQH01003335">
    <property type="protein sequence ID" value="CRK11912.1"/>
    <property type="molecule type" value="Genomic_DNA"/>
</dbReference>
<evidence type="ECO:0000313" key="2">
    <source>
        <dbReference type="Proteomes" id="UP000044602"/>
    </source>
</evidence>
<name>A0A0G4KQ48_VERLO</name>
<dbReference type="Proteomes" id="UP000044602">
    <property type="component" value="Unassembled WGS sequence"/>
</dbReference>
<proteinExistence type="predicted"/>
<reference evidence="1 2" key="1">
    <citation type="submission" date="2015-05" db="EMBL/GenBank/DDBJ databases">
        <authorList>
            <person name="Wang D.B."/>
            <person name="Wang M."/>
        </authorList>
    </citation>
    <scope>NUCLEOTIDE SEQUENCE [LARGE SCALE GENOMIC DNA]</scope>
    <source>
        <strain evidence="1">VL1</strain>
    </source>
</reference>
<evidence type="ECO:0000313" key="1">
    <source>
        <dbReference type="EMBL" id="CRK11912.1"/>
    </source>
</evidence>
<keyword evidence="2" id="KW-1185">Reference proteome</keyword>
<gene>
    <name evidence="1" type="ORF">BN1708_002350</name>
</gene>
<protein>
    <submittedName>
        <fullName evidence="1">Uncharacterized protein</fullName>
    </submittedName>
</protein>
<dbReference type="AlphaFoldDB" id="A0A0G4KQ48"/>
<organism evidence="1 2">
    <name type="scientific">Verticillium longisporum</name>
    <name type="common">Verticillium dahliae var. longisporum</name>
    <dbReference type="NCBI Taxonomy" id="100787"/>
    <lineage>
        <taxon>Eukaryota</taxon>
        <taxon>Fungi</taxon>
        <taxon>Dikarya</taxon>
        <taxon>Ascomycota</taxon>
        <taxon>Pezizomycotina</taxon>
        <taxon>Sordariomycetes</taxon>
        <taxon>Hypocreomycetidae</taxon>
        <taxon>Glomerellales</taxon>
        <taxon>Plectosphaerellaceae</taxon>
        <taxon>Verticillium</taxon>
    </lineage>
</organism>